<keyword evidence="5 12" id="KW-1133">Transmembrane helix</keyword>
<dbReference type="OrthoDB" id="9812372at2"/>
<name>A0A0R0BD12_9GAMM</name>
<keyword evidence="3" id="KW-0997">Cell inner membrane</keyword>
<dbReference type="Gene3D" id="1.10.4030.10">
    <property type="entry name" value="Porin chaperone SurA, peptide-binding domain"/>
    <property type="match status" value="1"/>
</dbReference>
<dbReference type="SUPFAM" id="SSF109998">
    <property type="entry name" value="Triger factor/SurA peptide-binding domain-like"/>
    <property type="match status" value="1"/>
</dbReference>
<dbReference type="InterPro" id="IPR000297">
    <property type="entry name" value="PPIase_PpiC"/>
</dbReference>
<comment type="caution">
    <text evidence="14">The sequence shown here is derived from an EMBL/GenBank/DDBJ whole genome shotgun (WGS) entry which is preliminary data.</text>
</comment>
<evidence type="ECO:0000256" key="4">
    <source>
        <dbReference type="ARBA" id="ARBA00022692"/>
    </source>
</evidence>
<evidence type="ECO:0000256" key="2">
    <source>
        <dbReference type="ARBA" id="ARBA00022475"/>
    </source>
</evidence>
<dbReference type="STRING" id="266128.ABB25_12300"/>
<evidence type="ECO:0000256" key="6">
    <source>
        <dbReference type="ARBA" id="ARBA00023136"/>
    </source>
</evidence>
<comment type="subcellular location">
    <subcellularLocation>
        <location evidence="1">Cell inner membrane</location>
        <topology evidence="1">Single-pass type II membrane protein</topology>
        <orientation evidence="1">Periplasmic side</orientation>
    </subcellularLocation>
</comment>
<evidence type="ECO:0000256" key="5">
    <source>
        <dbReference type="ARBA" id="ARBA00022989"/>
    </source>
</evidence>
<evidence type="ECO:0000256" key="7">
    <source>
        <dbReference type="ARBA" id="ARBA00023186"/>
    </source>
</evidence>
<dbReference type="InterPro" id="IPR046357">
    <property type="entry name" value="PPIase_dom_sf"/>
</dbReference>
<dbReference type="Proteomes" id="UP000051254">
    <property type="component" value="Unassembled WGS sequence"/>
</dbReference>
<dbReference type="InterPro" id="IPR023058">
    <property type="entry name" value="PPIase_PpiC_CS"/>
</dbReference>
<evidence type="ECO:0000256" key="3">
    <source>
        <dbReference type="ARBA" id="ARBA00022519"/>
    </source>
</evidence>
<gene>
    <name evidence="14" type="ORF">ABB25_12300</name>
</gene>
<organism evidence="14 15">
    <name type="scientific">Stenotrophomonas koreensis</name>
    <dbReference type="NCBI Taxonomy" id="266128"/>
    <lineage>
        <taxon>Bacteria</taxon>
        <taxon>Pseudomonadati</taxon>
        <taxon>Pseudomonadota</taxon>
        <taxon>Gammaproteobacteria</taxon>
        <taxon>Lysobacterales</taxon>
        <taxon>Lysobacteraceae</taxon>
        <taxon>Stenotrophomonas</taxon>
    </lineage>
</organism>
<evidence type="ECO:0000313" key="15">
    <source>
        <dbReference type="Proteomes" id="UP000051254"/>
    </source>
</evidence>
<reference evidence="14 15" key="1">
    <citation type="submission" date="2015-05" db="EMBL/GenBank/DDBJ databases">
        <title>Genome sequencing and analysis of members of genus Stenotrophomonas.</title>
        <authorList>
            <person name="Patil P.P."/>
            <person name="Midha S."/>
            <person name="Patil P.B."/>
        </authorList>
    </citation>
    <scope>NUCLEOTIDE SEQUENCE [LARGE SCALE GENOMIC DNA]</scope>
    <source>
        <strain evidence="14 15">DSM 17805</strain>
    </source>
</reference>
<sequence length="653" mass="69864">MLQKLRDKSSGWIATTIIVLLMIPFLFVIDSSYLGGVGANNVARVQAPPTWWKGAPSFWPVSLLWRNAEITSDDFRTRFEQARMSAREQAGDEFDPRQFESLENKRLILDQLVDEQVVRLAADEAGIVIGDAAVAQYIQQIPAFQRDGKFDPDQYRLAIAQGGVARTPAAFDAMVRDSLKQAVIPSALAGSGFVTAGEADRLFKLLGQTRDVQLVVIDAVPADVSKVTDAQITQWYAEHGQDFRQPEQVSVEYVEVLASQLPAPTAADEATLRARYEAEKARFVAPEQRRAAHILIEAGSDKAAARAKAAALAEQARGGADFAQLARENSADPGSRDSGGELGWVERGVMVGAFEDALFAMQAGEIAGPVETDFGFHVLKLEEVKGGQGKPFEEVRDQLAAEQLRADAEGAFNALTTKLVDEVYRNPTALAPAAAAAGLEMKTAGPYSRDQAVGILAHPQLLRQAFSEVLIADGTVGEPVEIAPGHTVMLRVSAHQAEAAQPLEQVRDQVAAAVAADVADKAMLAKADALLAAVADGKTSLSDAAGKAGLSAQALDQLPRGVPVPGTQANATIFRAQPPAEGKPGHGKLKLDDGRHAVFALTAVIAGDVQQVPEAQRQMLVQQLSQIDGNNAAEAFVRGIRERFKVQVNEDQL</sequence>
<evidence type="ECO:0000256" key="11">
    <source>
        <dbReference type="PROSITE-ProRule" id="PRU00278"/>
    </source>
</evidence>
<evidence type="ECO:0000259" key="13">
    <source>
        <dbReference type="PROSITE" id="PS50198"/>
    </source>
</evidence>
<accession>A0A0R0BD12</accession>
<protein>
    <recommendedName>
        <fullName evidence="9">Periplasmic chaperone PpiD</fullName>
    </recommendedName>
    <alternativeName>
        <fullName evidence="10">Periplasmic folding chaperone</fullName>
    </alternativeName>
</protein>
<dbReference type="Pfam" id="PF13616">
    <property type="entry name" value="Rotamase_3"/>
    <property type="match status" value="1"/>
</dbReference>
<keyword evidence="15" id="KW-1185">Reference proteome</keyword>
<evidence type="ECO:0000256" key="10">
    <source>
        <dbReference type="ARBA" id="ARBA00042775"/>
    </source>
</evidence>
<dbReference type="RefSeq" id="WP_057667204.1">
    <property type="nucleotide sequence ID" value="NZ_LDJH01000026.1"/>
</dbReference>
<keyword evidence="11 14" id="KW-0413">Isomerase</keyword>
<evidence type="ECO:0000256" key="1">
    <source>
        <dbReference type="ARBA" id="ARBA00004382"/>
    </source>
</evidence>
<dbReference type="PROSITE" id="PS01096">
    <property type="entry name" value="PPIC_PPIASE_1"/>
    <property type="match status" value="1"/>
</dbReference>
<comment type="similarity">
    <text evidence="8">Belongs to the PpiD chaperone family.</text>
</comment>
<dbReference type="PANTHER" id="PTHR47529:SF1">
    <property type="entry name" value="PERIPLASMIC CHAPERONE PPID"/>
    <property type="match status" value="1"/>
</dbReference>
<dbReference type="GO" id="GO:0003755">
    <property type="term" value="F:peptidyl-prolyl cis-trans isomerase activity"/>
    <property type="evidence" value="ECO:0007669"/>
    <property type="project" value="UniProtKB-KW"/>
</dbReference>
<proteinExistence type="inferred from homology"/>
<dbReference type="PANTHER" id="PTHR47529">
    <property type="entry name" value="PEPTIDYL-PROLYL CIS-TRANS ISOMERASE D"/>
    <property type="match status" value="1"/>
</dbReference>
<evidence type="ECO:0000256" key="8">
    <source>
        <dbReference type="ARBA" id="ARBA00038408"/>
    </source>
</evidence>
<evidence type="ECO:0000256" key="9">
    <source>
        <dbReference type="ARBA" id="ARBA00040743"/>
    </source>
</evidence>
<dbReference type="GO" id="GO:0005886">
    <property type="term" value="C:plasma membrane"/>
    <property type="evidence" value="ECO:0007669"/>
    <property type="project" value="UniProtKB-SubCell"/>
</dbReference>
<keyword evidence="11" id="KW-0697">Rotamase</keyword>
<evidence type="ECO:0000256" key="12">
    <source>
        <dbReference type="SAM" id="Phobius"/>
    </source>
</evidence>
<keyword evidence="4 12" id="KW-0812">Transmembrane</keyword>
<dbReference type="EMBL" id="LDJH01000026">
    <property type="protein sequence ID" value="KRG55295.1"/>
    <property type="molecule type" value="Genomic_DNA"/>
</dbReference>
<dbReference type="PATRIC" id="fig|266128.3.peg.1517"/>
<feature type="domain" description="PpiC" evidence="13">
    <location>
        <begin position="286"/>
        <end position="383"/>
    </location>
</feature>
<dbReference type="SUPFAM" id="SSF54534">
    <property type="entry name" value="FKBP-like"/>
    <property type="match status" value="1"/>
</dbReference>
<dbReference type="Pfam" id="PF13624">
    <property type="entry name" value="SurA_N_3"/>
    <property type="match status" value="1"/>
</dbReference>
<dbReference type="InterPro" id="IPR027304">
    <property type="entry name" value="Trigger_fact/SurA_dom_sf"/>
</dbReference>
<dbReference type="PROSITE" id="PS50198">
    <property type="entry name" value="PPIC_PPIASE_2"/>
    <property type="match status" value="1"/>
</dbReference>
<keyword evidence="2" id="KW-1003">Cell membrane</keyword>
<evidence type="ECO:0000313" key="14">
    <source>
        <dbReference type="EMBL" id="KRG55295.1"/>
    </source>
</evidence>
<dbReference type="Gene3D" id="3.10.50.40">
    <property type="match status" value="1"/>
</dbReference>
<dbReference type="InterPro" id="IPR052029">
    <property type="entry name" value="PpiD_chaperone"/>
</dbReference>
<keyword evidence="7" id="KW-0143">Chaperone</keyword>
<dbReference type="AlphaFoldDB" id="A0A0R0BD12"/>
<feature type="transmembrane region" description="Helical" evidence="12">
    <location>
        <begin position="12"/>
        <end position="34"/>
    </location>
</feature>
<keyword evidence="6 12" id="KW-0472">Membrane</keyword>